<evidence type="ECO:0000256" key="1">
    <source>
        <dbReference type="ARBA" id="ARBA00007626"/>
    </source>
</evidence>
<evidence type="ECO:0000256" key="3">
    <source>
        <dbReference type="PROSITE-ProRule" id="PRU00708"/>
    </source>
</evidence>
<dbReference type="Pfam" id="PF13041">
    <property type="entry name" value="PPR_2"/>
    <property type="match status" value="1"/>
</dbReference>
<evidence type="ECO:0000256" key="4">
    <source>
        <dbReference type="SAM" id="Phobius"/>
    </source>
</evidence>
<keyword evidence="4" id="KW-1133">Transmembrane helix</keyword>
<dbReference type="PANTHER" id="PTHR47447:SF28">
    <property type="entry name" value="PENTACOTRIPEPTIDE-REPEAT REGION OF PRORP DOMAIN-CONTAINING PROTEIN"/>
    <property type="match status" value="1"/>
</dbReference>
<proteinExistence type="inferred from homology"/>
<feature type="repeat" description="PPR" evidence="3">
    <location>
        <begin position="156"/>
        <end position="190"/>
    </location>
</feature>
<dbReference type="InterPro" id="IPR002885">
    <property type="entry name" value="PPR_rpt"/>
</dbReference>
<dbReference type="Proteomes" id="UP000626092">
    <property type="component" value="Unassembled WGS sequence"/>
</dbReference>
<protein>
    <recommendedName>
        <fullName evidence="7">Pentatricopeptide repeat-containing protein</fullName>
    </recommendedName>
</protein>
<evidence type="ECO:0008006" key="7">
    <source>
        <dbReference type="Google" id="ProtNLM"/>
    </source>
</evidence>
<accession>A0A834LWB9</accession>
<name>A0A834LWB9_RHOSS</name>
<dbReference type="Gene3D" id="1.25.40.10">
    <property type="entry name" value="Tetratricopeptide repeat domain"/>
    <property type="match status" value="1"/>
</dbReference>
<dbReference type="EMBL" id="WJXA01000002">
    <property type="protein sequence ID" value="KAF7150644.1"/>
    <property type="molecule type" value="Genomic_DNA"/>
</dbReference>
<reference evidence="5" key="1">
    <citation type="submission" date="2019-11" db="EMBL/GenBank/DDBJ databases">
        <authorList>
            <person name="Liu Y."/>
            <person name="Hou J."/>
            <person name="Li T.-Q."/>
            <person name="Guan C.-H."/>
            <person name="Wu X."/>
            <person name="Wu H.-Z."/>
            <person name="Ling F."/>
            <person name="Zhang R."/>
            <person name="Shi X.-G."/>
            <person name="Ren J.-P."/>
            <person name="Chen E.-F."/>
            <person name="Sun J.-M."/>
        </authorList>
    </citation>
    <scope>NUCLEOTIDE SEQUENCE</scope>
    <source>
        <strain evidence="5">Adult_tree_wgs_1</strain>
        <tissue evidence="5">Leaves</tissue>
    </source>
</reference>
<sequence>MPWVVAGTEQRPARGPVRLWAEIMFSQLKGLTAGINAKDARTVNIIYQKGVKVVVFGSGYAGSLLWLGMTGSVGSISVLLLFVSAKTPLYQQRRYHSLVKLLKILVRKAHHCQQLRLLEKHYPIPSLDQRAGGGIGSIFETVKVLQLMEAEGIEPNLIMLNVLINAFGVSGRHLEALSVYQCTKESGNSPDVVTYGTLMNAFTRAMKFDQGKSKIVKVPVSGMVTQLILDCPFSQIVKHCSQYKLENYTGTYVTRLTSSAA</sequence>
<evidence type="ECO:0000256" key="2">
    <source>
        <dbReference type="ARBA" id="ARBA00022737"/>
    </source>
</evidence>
<keyword evidence="4" id="KW-0472">Membrane</keyword>
<keyword evidence="6" id="KW-1185">Reference proteome</keyword>
<evidence type="ECO:0000313" key="6">
    <source>
        <dbReference type="Proteomes" id="UP000626092"/>
    </source>
</evidence>
<feature type="transmembrane region" description="Helical" evidence="4">
    <location>
        <begin position="64"/>
        <end position="85"/>
    </location>
</feature>
<evidence type="ECO:0000313" key="5">
    <source>
        <dbReference type="EMBL" id="KAF7150644.1"/>
    </source>
</evidence>
<dbReference type="InterPro" id="IPR011990">
    <property type="entry name" value="TPR-like_helical_dom_sf"/>
</dbReference>
<comment type="caution">
    <text evidence="5">The sequence shown here is derived from an EMBL/GenBank/DDBJ whole genome shotgun (WGS) entry which is preliminary data.</text>
</comment>
<gene>
    <name evidence="5" type="ORF">RHSIM_Rhsim02G0130700</name>
</gene>
<dbReference type="OrthoDB" id="185373at2759"/>
<dbReference type="PROSITE" id="PS51375">
    <property type="entry name" value="PPR"/>
    <property type="match status" value="1"/>
</dbReference>
<dbReference type="PANTHER" id="PTHR47447">
    <property type="entry name" value="OS03G0856100 PROTEIN"/>
    <property type="match status" value="1"/>
</dbReference>
<comment type="similarity">
    <text evidence="1">Belongs to the PPR family. P subfamily.</text>
</comment>
<keyword evidence="4" id="KW-0812">Transmembrane</keyword>
<organism evidence="5 6">
    <name type="scientific">Rhododendron simsii</name>
    <name type="common">Sims's rhododendron</name>
    <dbReference type="NCBI Taxonomy" id="118357"/>
    <lineage>
        <taxon>Eukaryota</taxon>
        <taxon>Viridiplantae</taxon>
        <taxon>Streptophyta</taxon>
        <taxon>Embryophyta</taxon>
        <taxon>Tracheophyta</taxon>
        <taxon>Spermatophyta</taxon>
        <taxon>Magnoliopsida</taxon>
        <taxon>eudicotyledons</taxon>
        <taxon>Gunneridae</taxon>
        <taxon>Pentapetalae</taxon>
        <taxon>asterids</taxon>
        <taxon>Ericales</taxon>
        <taxon>Ericaceae</taxon>
        <taxon>Ericoideae</taxon>
        <taxon>Rhodoreae</taxon>
        <taxon>Rhododendron</taxon>
    </lineage>
</organism>
<keyword evidence="2" id="KW-0677">Repeat</keyword>
<dbReference type="AlphaFoldDB" id="A0A834LWB9"/>